<dbReference type="Proteomes" id="UP001652504">
    <property type="component" value="Unassembled WGS sequence"/>
</dbReference>
<dbReference type="SUPFAM" id="SSF53474">
    <property type="entry name" value="alpha/beta-Hydrolases"/>
    <property type="match status" value="1"/>
</dbReference>
<comment type="caution">
    <text evidence="6">The sequence shown here is derived from an EMBL/GenBank/DDBJ whole genome shotgun (WGS) entry which is preliminary data.</text>
</comment>
<gene>
    <name evidence="6" type="ORF">OE749_09680</name>
</gene>
<feature type="chain" id="PRO_5045092308" evidence="3">
    <location>
        <begin position="24"/>
        <end position="462"/>
    </location>
</feature>
<dbReference type="InterPro" id="IPR013595">
    <property type="entry name" value="Pept_S33_TAP-like_C"/>
</dbReference>
<evidence type="ECO:0000256" key="3">
    <source>
        <dbReference type="SAM" id="SignalP"/>
    </source>
</evidence>
<organism evidence="6 7">
    <name type="scientific">Fluctibacter corallii</name>
    <dbReference type="NCBI Taxonomy" id="2984329"/>
    <lineage>
        <taxon>Bacteria</taxon>
        <taxon>Pseudomonadati</taxon>
        <taxon>Pseudomonadota</taxon>
        <taxon>Gammaproteobacteria</taxon>
        <taxon>Alteromonadales</taxon>
        <taxon>Alteromonadaceae</taxon>
        <taxon>Fluctibacter</taxon>
    </lineage>
</organism>
<evidence type="ECO:0000256" key="1">
    <source>
        <dbReference type="ARBA" id="ARBA00010088"/>
    </source>
</evidence>
<dbReference type="Pfam" id="PF00561">
    <property type="entry name" value="Abhydrolase_1"/>
    <property type="match status" value="1"/>
</dbReference>
<comment type="similarity">
    <text evidence="1">Belongs to the peptidase S33 family.</text>
</comment>
<name>A0ABT3A8G2_9ALTE</name>
<dbReference type="InterPro" id="IPR051601">
    <property type="entry name" value="Serine_prot/Carboxylest_S33"/>
</dbReference>
<reference evidence="6 7" key="1">
    <citation type="submission" date="2022-10" db="EMBL/GenBank/DDBJ databases">
        <title>Aestuariibacter sp. AA17 isolated from Montipora capitata coral fragment.</title>
        <authorList>
            <person name="Emsley S.A."/>
            <person name="Pfannmuller K.M."/>
            <person name="Loughran R.M."/>
            <person name="Shlafstein M."/>
            <person name="Papke E."/>
            <person name="Saw J.H."/>
            <person name="Ushijima B."/>
            <person name="Videau P."/>
        </authorList>
    </citation>
    <scope>NUCLEOTIDE SEQUENCE [LARGE SCALE GENOMIC DNA]</scope>
    <source>
        <strain evidence="6 7">AA17</strain>
    </source>
</reference>
<evidence type="ECO:0000256" key="2">
    <source>
        <dbReference type="ARBA" id="ARBA00022801"/>
    </source>
</evidence>
<evidence type="ECO:0000259" key="5">
    <source>
        <dbReference type="Pfam" id="PF08386"/>
    </source>
</evidence>
<evidence type="ECO:0000259" key="4">
    <source>
        <dbReference type="Pfam" id="PF00561"/>
    </source>
</evidence>
<dbReference type="InterPro" id="IPR029058">
    <property type="entry name" value="AB_hydrolase_fold"/>
</dbReference>
<protein>
    <submittedName>
        <fullName evidence="6">Alpha/beta fold hydrolase</fullName>
    </submittedName>
</protein>
<evidence type="ECO:0000313" key="6">
    <source>
        <dbReference type="EMBL" id="MCV2884966.1"/>
    </source>
</evidence>
<dbReference type="Gene3D" id="3.40.50.1820">
    <property type="entry name" value="alpha/beta hydrolase"/>
    <property type="match status" value="2"/>
</dbReference>
<evidence type="ECO:0000313" key="7">
    <source>
        <dbReference type="Proteomes" id="UP001652504"/>
    </source>
</evidence>
<feature type="signal peptide" evidence="3">
    <location>
        <begin position="1"/>
        <end position="23"/>
    </location>
</feature>
<feature type="domain" description="Peptidase S33 tripeptidyl aminopeptidase-like C-terminal" evidence="5">
    <location>
        <begin position="380"/>
        <end position="454"/>
    </location>
</feature>
<dbReference type="EMBL" id="JAOWKX010000004">
    <property type="protein sequence ID" value="MCV2884966.1"/>
    <property type="molecule type" value="Genomic_DNA"/>
</dbReference>
<dbReference type="Pfam" id="PF08386">
    <property type="entry name" value="Abhydrolase_4"/>
    <property type="match status" value="1"/>
</dbReference>
<dbReference type="PROSITE" id="PS51257">
    <property type="entry name" value="PROKAR_LIPOPROTEIN"/>
    <property type="match status" value="1"/>
</dbReference>
<keyword evidence="7" id="KW-1185">Reference proteome</keyword>
<dbReference type="PANTHER" id="PTHR43248">
    <property type="entry name" value="2-SUCCINYL-6-HYDROXY-2,4-CYCLOHEXADIENE-1-CARBOXYLATE SYNTHASE"/>
    <property type="match status" value="1"/>
</dbReference>
<accession>A0ABT3A8G2</accession>
<proteinExistence type="inferred from homology"/>
<dbReference type="InterPro" id="IPR000073">
    <property type="entry name" value="AB_hydrolase_1"/>
</dbReference>
<feature type="domain" description="AB hydrolase-1" evidence="4">
    <location>
        <begin position="79"/>
        <end position="216"/>
    </location>
</feature>
<dbReference type="RefSeq" id="WP_263712246.1">
    <property type="nucleotide sequence ID" value="NZ_JAOWKX010000004.1"/>
</dbReference>
<dbReference type="GO" id="GO:0016787">
    <property type="term" value="F:hydrolase activity"/>
    <property type="evidence" value="ECO:0007669"/>
    <property type="project" value="UniProtKB-KW"/>
</dbReference>
<sequence length="462" mass="50677">MNGRLIFASILLLSIACKALASADFKPCTDIADLPELQNTLCLTVSVPLHYTNHSASEDIELFIRQFPATERRVGALWLVAGGPGESGASFYTLIDTYRQAFPGYDIFIPDHRGTGYSSTICKEESVTSTGGISLVGQEWATCFSSMYENPNYVKAFSITHAAYDLVELIQRLSGKGKRALYGVSYGTQLSLRVLAINPNIVDIVVLDSLVPMQDDSAYDLSRRSHIVNAVGKAFIERCDNTAHCQQTRELTTRLAKLVAEKLLLSDFSADLPRSHLSDTLGMLLDIPHLRSRIPSIISALNDHDVTLLKSTLQDVEHYYAGFNNGYANYGSSIPLVQVISSSENNLQSSLSKDEVKGAEANLLFTSPIPRLLAGNTLPTYAKDRYFAALPKQIPPTLVFQGQLDPKTPIDGAQKHVNKLTGAGEIELITVEQASHFVALQAKNHFIEKTNAFLNRSEANLH</sequence>
<keyword evidence="3" id="KW-0732">Signal</keyword>
<keyword evidence="2 6" id="KW-0378">Hydrolase</keyword>